<feature type="region of interest" description="Disordered" evidence="1">
    <location>
        <begin position="34"/>
        <end position="156"/>
    </location>
</feature>
<evidence type="ECO:0000313" key="3">
    <source>
        <dbReference type="EMBL" id="BAF25322.1"/>
    </source>
</evidence>
<feature type="transmembrane region" description="Helical" evidence="2">
    <location>
        <begin position="12"/>
        <end position="31"/>
    </location>
</feature>
<name>Q0J143_ORYSJ</name>
<sequence length="156" mass="17168">RLFLVSQLARLSPLSLSLLPLSLSLSLSLVVPAQRKRQRRRWPRPPLRQIQRRRRAPHGRRRPAVAAVPSPPRIRREGRRRAPWPPAGTPTSGAAGSRLPDPARGEHVVEAVGSRRAPTPAAAWRRQLRRTSAAAAAAPCPCGDGGRGGEGHRWRM</sequence>
<evidence type="ECO:0000256" key="2">
    <source>
        <dbReference type="SAM" id="Phobius"/>
    </source>
</evidence>
<feature type="compositionally biased region" description="Basic residues" evidence="1">
    <location>
        <begin position="50"/>
        <end position="63"/>
    </location>
</feature>
<keyword evidence="2" id="KW-0472">Membrane</keyword>
<feature type="compositionally biased region" description="Basic residues" evidence="1">
    <location>
        <begin position="34"/>
        <end position="43"/>
    </location>
</feature>
<reference evidence="3 4" key="1">
    <citation type="journal article" date="2005" name="Nature">
        <title>The map-based sequence of the rice genome.</title>
        <authorList>
            <consortium name="International rice genome sequencing project (IRGSP)"/>
            <person name="Matsumoto T."/>
            <person name="Wu J."/>
            <person name="Kanamori H."/>
            <person name="Katayose Y."/>
            <person name="Fujisawa M."/>
            <person name="Namiki N."/>
            <person name="Mizuno H."/>
            <person name="Yamamoto K."/>
            <person name="Antonio B.A."/>
            <person name="Baba T."/>
            <person name="Sakata K."/>
            <person name="Nagamura Y."/>
            <person name="Aoki H."/>
            <person name="Arikawa K."/>
            <person name="Arita K."/>
            <person name="Bito T."/>
            <person name="Chiden Y."/>
            <person name="Fujitsuka N."/>
            <person name="Fukunaka R."/>
            <person name="Hamada M."/>
            <person name="Harada C."/>
            <person name="Hayashi A."/>
            <person name="Hijishita S."/>
            <person name="Honda M."/>
            <person name="Hosokawa S."/>
            <person name="Ichikawa Y."/>
            <person name="Idonuma A."/>
            <person name="Iijima M."/>
            <person name="Ikeda M."/>
            <person name="Ikeno M."/>
            <person name="Ito K."/>
            <person name="Ito S."/>
            <person name="Ito T."/>
            <person name="Ito Y."/>
            <person name="Ito Y."/>
            <person name="Iwabuchi A."/>
            <person name="Kamiya K."/>
            <person name="Karasawa W."/>
            <person name="Kurita K."/>
            <person name="Katagiri S."/>
            <person name="Kikuta A."/>
            <person name="Kobayashi H."/>
            <person name="Kobayashi N."/>
            <person name="Machita K."/>
            <person name="Maehara T."/>
            <person name="Masukawa M."/>
            <person name="Mizubayashi T."/>
            <person name="Mukai Y."/>
            <person name="Nagasaki H."/>
            <person name="Nagata Y."/>
            <person name="Naito S."/>
            <person name="Nakashima M."/>
            <person name="Nakama Y."/>
            <person name="Nakamichi Y."/>
            <person name="Nakamura M."/>
            <person name="Meguro A."/>
            <person name="Negishi M."/>
            <person name="Ohta I."/>
            <person name="Ohta T."/>
            <person name="Okamoto M."/>
            <person name="Ono N."/>
            <person name="Saji S."/>
            <person name="Sakaguchi M."/>
            <person name="Sakai K."/>
            <person name="Shibata M."/>
            <person name="Shimokawa T."/>
            <person name="Song J."/>
            <person name="Takazaki Y."/>
            <person name="Terasawa K."/>
            <person name="Tsugane M."/>
            <person name="Tsuji K."/>
            <person name="Ueda S."/>
            <person name="Waki K."/>
            <person name="Yamagata H."/>
            <person name="Yamamoto M."/>
            <person name="Yamamoto S."/>
            <person name="Yamane H."/>
            <person name="Yoshiki S."/>
            <person name="Yoshihara R."/>
            <person name="Yukawa K."/>
            <person name="Zhong H."/>
            <person name="Yano M."/>
            <person name="Yuan Q."/>
            <person name="Ouyang S."/>
            <person name="Liu J."/>
            <person name="Jones K.M."/>
            <person name="Gansberger K."/>
            <person name="Moffat K."/>
            <person name="Hill J."/>
            <person name="Bera J."/>
            <person name="Fadrosh D."/>
            <person name="Jin S."/>
            <person name="Johri S."/>
            <person name="Kim M."/>
            <person name="Overton L."/>
            <person name="Reardon M."/>
            <person name="Tsitrin T."/>
            <person name="Vuong H."/>
            <person name="Weaver B."/>
            <person name="Ciecko A."/>
            <person name="Tallon L."/>
            <person name="Jackson J."/>
            <person name="Pai G."/>
            <person name="Aken S.V."/>
            <person name="Utterback T."/>
            <person name="Reidmuller S."/>
            <person name="Feldblyum T."/>
            <person name="Hsiao J."/>
            <person name="Zismann V."/>
            <person name="Iobst S."/>
            <person name="de Vazeille A.R."/>
            <person name="Buell C.R."/>
            <person name="Ying K."/>
            <person name="Li Y."/>
            <person name="Lu T."/>
            <person name="Huang Y."/>
            <person name="Zhao Q."/>
            <person name="Feng Q."/>
            <person name="Zhang L."/>
            <person name="Zhu J."/>
            <person name="Weng Q."/>
            <person name="Mu J."/>
            <person name="Lu Y."/>
            <person name="Fan D."/>
            <person name="Liu Y."/>
            <person name="Guan J."/>
            <person name="Zhang Y."/>
            <person name="Yu S."/>
            <person name="Liu X."/>
            <person name="Zhang Y."/>
            <person name="Hong G."/>
            <person name="Han B."/>
            <person name="Choisne N."/>
            <person name="Demange N."/>
            <person name="Orjeda G."/>
            <person name="Samain S."/>
            <person name="Cattolico L."/>
            <person name="Pelletier E."/>
            <person name="Couloux A."/>
            <person name="Segurens B."/>
            <person name="Wincker P."/>
            <person name="D'Hont A."/>
            <person name="Scarpelli C."/>
            <person name="Weissenbach J."/>
            <person name="Salanoubat M."/>
            <person name="Quetier F."/>
            <person name="Yu Y."/>
            <person name="Kim H.R."/>
            <person name="Rambo T."/>
            <person name="Currie J."/>
            <person name="Collura K."/>
            <person name="Luo M."/>
            <person name="Yang T."/>
            <person name="Ammiraju J.S.S."/>
            <person name="Engler F."/>
            <person name="Soderlund C."/>
            <person name="Wing R.A."/>
            <person name="Palmer L.E."/>
            <person name="de la Bastide M."/>
            <person name="Spiegel L."/>
            <person name="Nascimento L."/>
            <person name="Zutavern T."/>
            <person name="O'Shaughnessy A."/>
            <person name="Dike S."/>
            <person name="Dedhia N."/>
            <person name="Preston R."/>
            <person name="Balija V."/>
            <person name="McCombie W.R."/>
            <person name="Chow T."/>
            <person name="Chen H."/>
            <person name="Chung M."/>
            <person name="Chen C."/>
            <person name="Shaw J."/>
            <person name="Wu H."/>
            <person name="Hsiao K."/>
            <person name="Chao Y."/>
            <person name="Chu M."/>
            <person name="Cheng C."/>
            <person name="Hour A."/>
            <person name="Lee P."/>
            <person name="Lin S."/>
            <person name="Lin Y."/>
            <person name="Liou J."/>
            <person name="Liu S."/>
            <person name="Hsing Y."/>
            <person name="Raghuvanshi S."/>
            <person name="Mohanty A."/>
            <person name="Bharti A.K."/>
            <person name="Gaur A."/>
            <person name="Gupta V."/>
            <person name="Kumar D."/>
            <person name="Ravi V."/>
            <person name="Vij S."/>
            <person name="Kapur A."/>
            <person name="Khurana P."/>
            <person name="Khurana P."/>
            <person name="Khurana J.P."/>
            <person name="Tyagi A.K."/>
            <person name="Gaikwad K."/>
            <person name="Singh A."/>
            <person name="Dalal V."/>
            <person name="Srivastava S."/>
            <person name="Dixit A."/>
            <person name="Pal A.K."/>
            <person name="Ghazi I.A."/>
            <person name="Yadav M."/>
            <person name="Pandit A."/>
            <person name="Bhargava A."/>
            <person name="Sureshbabu K."/>
            <person name="Batra K."/>
            <person name="Sharma T.R."/>
            <person name="Mohapatra T."/>
            <person name="Singh N.K."/>
            <person name="Messing J."/>
            <person name="Nelson A.B."/>
            <person name="Fuks G."/>
            <person name="Kavchok S."/>
            <person name="Keizer G."/>
            <person name="Linton E."/>
            <person name="Llaca V."/>
            <person name="Song R."/>
            <person name="Tanyolac B."/>
            <person name="Young S."/>
            <person name="Ho-Il K."/>
            <person name="Hahn J.H."/>
            <person name="Sangsakoo G."/>
            <person name="Vanavichit A."/>
            <person name="de Mattos Luiz.A.T."/>
            <person name="Zimmer P.D."/>
            <person name="Malone G."/>
            <person name="Dellagostin O."/>
            <person name="de Oliveira A.C."/>
            <person name="Bevan M."/>
            <person name="Bancroft I."/>
            <person name="Minx P."/>
            <person name="Cordum H."/>
            <person name="Wilson R."/>
            <person name="Cheng Z."/>
            <person name="Jin W."/>
            <person name="Jiang J."/>
            <person name="Leong S.A."/>
            <person name="Iwama H."/>
            <person name="Gojobori T."/>
            <person name="Itoh T."/>
            <person name="Niimura Y."/>
            <person name="Fujii Y."/>
            <person name="Habara T."/>
            <person name="Sakai H."/>
            <person name="Sato Y."/>
            <person name="Wilson G."/>
            <person name="Kumar K."/>
            <person name="McCouch S."/>
            <person name="Juretic N."/>
            <person name="Hoen D."/>
            <person name="Wright S."/>
            <person name="Bruskiewich R."/>
            <person name="Bureau T."/>
            <person name="Miyao A."/>
            <person name="Hirochika H."/>
            <person name="Nishikawa T."/>
            <person name="Kadowaki K."/>
            <person name="Sugiura M."/>
            <person name="Burr B."/>
            <person name="Sasaki T."/>
        </authorList>
    </citation>
    <scope>NUCLEOTIDE SEQUENCE [LARGE SCALE GENOMIC DNA]</scope>
    <source>
        <strain evidence="4">cv. Nipponbare</strain>
    </source>
</reference>
<gene>
    <name evidence="3" type="ordered locus">Os09g0463800</name>
</gene>
<evidence type="ECO:0000256" key="1">
    <source>
        <dbReference type="SAM" id="MobiDB-lite"/>
    </source>
</evidence>
<feature type="compositionally biased region" description="Low complexity" evidence="1">
    <location>
        <begin position="115"/>
        <end position="142"/>
    </location>
</feature>
<reference evidence="4" key="2">
    <citation type="journal article" date="2008" name="Nucleic Acids Res.">
        <title>The rice annotation project database (RAP-DB): 2008 update.</title>
        <authorList>
            <consortium name="The rice annotation project (RAP)"/>
        </authorList>
    </citation>
    <scope>GENOME REANNOTATION</scope>
    <source>
        <strain evidence="4">cv. Nipponbare</strain>
    </source>
</reference>
<dbReference type="AlphaFoldDB" id="Q0J143"/>
<feature type="non-terminal residue" evidence="3">
    <location>
        <position position="1"/>
    </location>
</feature>
<keyword evidence="2" id="KW-1133">Transmembrane helix</keyword>
<dbReference type="Proteomes" id="UP000000763">
    <property type="component" value="Chromosome 9"/>
</dbReference>
<dbReference type="EMBL" id="AP008215">
    <property type="protein sequence ID" value="BAF25322.1"/>
    <property type="molecule type" value="Genomic_DNA"/>
</dbReference>
<proteinExistence type="predicted"/>
<evidence type="ECO:0000313" key="4">
    <source>
        <dbReference type="Proteomes" id="UP000000763"/>
    </source>
</evidence>
<accession>Q0J143</accession>
<organism evidence="3 4">
    <name type="scientific">Oryza sativa subsp. japonica</name>
    <name type="common">Rice</name>
    <dbReference type="NCBI Taxonomy" id="39947"/>
    <lineage>
        <taxon>Eukaryota</taxon>
        <taxon>Viridiplantae</taxon>
        <taxon>Streptophyta</taxon>
        <taxon>Embryophyta</taxon>
        <taxon>Tracheophyta</taxon>
        <taxon>Spermatophyta</taxon>
        <taxon>Magnoliopsida</taxon>
        <taxon>Liliopsida</taxon>
        <taxon>Poales</taxon>
        <taxon>Poaceae</taxon>
        <taxon>BOP clade</taxon>
        <taxon>Oryzoideae</taxon>
        <taxon>Oryzeae</taxon>
        <taxon>Oryzinae</taxon>
        <taxon>Oryza</taxon>
        <taxon>Oryza sativa</taxon>
    </lineage>
</organism>
<protein>
    <submittedName>
        <fullName evidence="3">Os09g0463800 protein</fullName>
    </submittedName>
</protein>
<keyword evidence="2" id="KW-0812">Transmembrane</keyword>
<feature type="compositionally biased region" description="Basic and acidic residues" evidence="1">
    <location>
        <begin position="147"/>
        <end position="156"/>
    </location>
</feature>
<dbReference type="KEGG" id="dosa:Os09g0463800"/>